<dbReference type="InterPro" id="IPR018656">
    <property type="entry name" value="DUF2087"/>
</dbReference>
<evidence type="ECO:0000259" key="4">
    <source>
        <dbReference type="PROSITE" id="PS50987"/>
    </source>
</evidence>
<dbReference type="STRING" id="28034.BFX07_12565"/>
<dbReference type="Proteomes" id="UP000192660">
    <property type="component" value="Unassembled WGS sequence"/>
</dbReference>
<keyword evidence="6" id="KW-1185">Reference proteome</keyword>
<keyword evidence="3" id="KW-0804">Transcription</keyword>
<dbReference type="GO" id="GO:0003677">
    <property type="term" value="F:DNA binding"/>
    <property type="evidence" value="ECO:0007669"/>
    <property type="project" value="UniProtKB-KW"/>
</dbReference>
<dbReference type="GO" id="GO:0003700">
    <property type="term" value="F:DNA-binding transcription factor activity"/>
    <property type="evidence" value="ECO:0007669"/>
    <property type="project" value="InterPro"/>
</dbReference>
<dbReference type="InterPro" id="IPR051081">
    <property type="entry name" value="HTH_MetalResp_TranReg"/>
</dbReference>
<dbReference type="OrthoDB" id="9798835at2"/>
<dbReference type="AlphaFoldDB" id="A0A1W1WI11"/>
<dbReference type="RefSeq" id="WP_020373690.1">
    <property type="nucleotide sequence ID" value="NZ_FWWY01000001.1"/>
</dbReference>
<dbReference type="PANTHER" id="PTHR33154:SF35">
    <property type="entry name" value="TRANSCRIPTIONAL REGULATOR, ARSR FAMILY"/>
    <property type="match status" value="1"/>
</dbReference>
<dbReference type="CDD" id="cd00090">
    <property type="entry name" value="HTH_ARSR"/>
    <property type="match status" value="1"/>
</dbReference>
<dbReference type="InterPro" id="IPR036388">
    <property type="entry name" value="WH-like_DNA-bd_sf"/>
</dbReference>
<keyword evidence="2" id="KW-0238">DNA-binding</keyword>
<evidence type="ECO:0000256" key="1">
    <source>
        <dbReference type="ARBA" id="ARBA00023015"/>
    </source>
</evidence>
<dbReference type="InterPro" id="IPR011991">
    <property type="entry name" value="ArsR-like_HTH"/>
</dbReference>
<feature type="domain" description="HTH arsR-type" evidence="4">
    <location>
        <begin position="1"/>
        <end position="106"/>
    </location>
</feature>
<dbReference type="PROSITE" id="PS50987">
    <property type="entry name" value="HTH_ARSR_2"/>
    <property type="match status" value="1"/>
</dbReference>
<dbReference type="EMBL" id="FWWY01000001">
    <property type="protein sequence ID" value="SMC05907.1"/>
    <property type="molecule type" value="Genomic_DNA"/>
</dbReference>
<dbReference type="Gene3D" id="1.10.10.10">
    <property type="entry name" value="Winged helix-like DNA-binding domain superfamily/Winged helix DNA-binding domain"/>
    <property type="match status" value="1"/>
</dbReference>
<evidence type="ECO:0000313" key="6">
    <source>
        <dbReference type="Proteomes" id="UP000192660"/>
    </source>
</evidence>
<dbReference type="SUPFAM" id="SSF46785">
    <property type="entry name" value="Winged helix' DNA-binding domain"/>
    <property type="match status" value="1"/>
</dbReference>
<dbReference type="NCBIfam" id="NF033788">
    <property type="entry name" value="HTH_metalloreg"/>
    <property type="match status" value="1"/>
</dbReference>
<dbReference type="InterPro" id="IPR001845">
    <property type="entry name" value="HTH_ArsR_DNA-bd_dom"/>
</dbReference>
<evidence type="ECO:0000313" key="5">
    <source>
        <dbReference type="EMBL" id="SMC05907.1"/>
    </source>
</evidence>
<keyword evidence="1" id="KW-0805">Transcription regulation</keyword>
<dbReference type="InterPro" id="IPR036390">
    <property type="entry name" value="WH_DNA-bd_sf"/>
</dbReference>
<dbReference type="PANTHER" id="PTHR33154">
    <property type="entry name" value="TRANSCRIPTIONAL REGULATOR, ARSR FAMILY"/>
    <property type="match status" value="1"/>
</dbReference>
<reference evidence="6" key="1">
    <citation type="submission" date="2017-04" db="EMBL/GenBank/DDBJ databases">
        <authorList>
            <person name="Varghese N."/>
            <person name="Submissions S."/>
        </authorList>
    </citation>
    <scope>NUCLEOTIDE SEQUENCE [LARGE SCALE GENOMIC DNA]</scope>
    <source>
        <strain evidence="6">DSM 9293</strain>
    </source>
</reference>
<organism evidence="5 6">
    <name type="scientific">Sulfobacillus thermosulfidooxidans (strain DSM 9293 / VKM B-1269 / AT-1)</name>
    <dbReference type="NCBI Taxonomy" id="929705"/>
    <lineage>
        <taxon>Bacteria</taxon>
        <taxon>Bacillati</taxon>
        <taxon>Bacillota</taxon>
        <taxon>Clostridia</taxon>
        <taxon>Eubacteriales</taxon>
        <taxon>Clostridiales Family XVII. Incertae Sedis</taxon>
        <taxon>Sulfobacillus</taxon>
    </lineage>
</organism>
<name>A0A1W1WI11_SULTA</name>
<protein>
    <recommendedName>
        <fullName evidence="4">HTH arsR-type domain-containing protein</fullName>
    </recommendedName>
</protein>
<accession>A0A1W1WI11</accession>
<proteinExistence type="predicted"/>
<sequence>MNNDQDALLTFLKVLSDMSRLRILGVLATRNASVEELAAALNLKPPTVSHHLSRLRDVDLVQMSAEGNTHIYQLRAENLRQFSHLLTPEHLSGLAAPIPEDAWERKVLRDFLNGEELKEIPASRKKRVVILKWLANQFEWNQRYKESEVNAIIKRHHPDYATLRRELIGYQLLARSQGIYWRIEPETLTAAE</sequence>
<evidence type="ECO:0000256" key="2">
    <source>
        <dbReference type="ARBA" id="ARBA00023125"/>
    </source>
</evidence>
<dbReference type="SMART" id="SM00418">
    <property type="entry name" value="HTH_ARSR"/>
    <property type="match status" value="1"/>
</dbReference>
<dbReference type="Pfam" id="PF09860">
    <property type="entry name" value="DUF2087"/>
    <property type="match status" value="1"/>
</dbReference>
<dbReference type="Pfam" id="PF01022">
    <property type="entry name" value="HTH_5"/>
    <property type="match status" value="1"/>
</dbReference>
<dbReference type="PRINTS" id="PR00778">
    <property type="entry name" value="HTHARSR"/>
</dbReference>
<evidence type="ECO:0000256" key="3">
    <source>
        <dbReference type="ARBA" id="ARBA00023163"/>
    </source>
</evidence>
<gene>
    <name evidence="5" type="ORF">SAMN00768000_2525</name>
</gene>